<name>A0A4V1ZAQ3_9BACT</name>
<organism evidence="1 2">
    <name type="scientific">Hymenobacter persicinus</name>
    <dbReference type="NCBI Taxonomy" id="2025506"/>
    <lineage>
        <taxon>Bacteria</taxon>
        <taxon>Pseudomonadati</taxon>
        <taxon>Bacteroidota</taxon>
        <taxon>Cytophagia</taxon>
        <taxon>Cytophagales</taxon>
        <taxon>Hymenobacteraceae</taxon>
        <taxon>Hymenobacter</taxon>
    </lineage>
</organism>
<comment type="caution">
    <text evidence="1">The sequence shown here is derived from an EMBL/GenBank/DDBJ whole genome shotgun (WGS) entry which is preliminary data.</text>
</comment>
<reference evidence="1 2" key="1">
    <citation type="submission" date="2019-02" db="EMBL/GenBank/DDBJ databases">
        <title>Bacterial novel species isolated from soil.</title>
        <authorList>
            <person name="Jung H.-Y."/>
        </authorList>
    </citation>
    <scope>NUCLEOTIDE SEQUENCE [LARGE SCALE GENOMIC DNA]</scope>
    <source>
        <strain evidence="1 2">1-3-3-3</strain>
    </source>
</reference>
<proteinExistence type="predicted"/>
<keyword evidence="2" id="KW-1185">Reference proteome</keyword>
<dbReference type="AlphaFoldDB" id="A0A4V1ZAQ3"/>
<sequence>MYPKQGNISSFESNLFSYMVKMASELSRHELDDLCTQYQKQLEGPMRQQQIAINCASDYFSSIPESERSPELSALQEIFSEAAGDPQWKDLLEDLTIMREDFSTPELRDEFWFGFQHIIYMRACLMNLYYPLAQKMAAQYGFKLPDEANTIPRPSTAAA</sequence>
<accession>A0A4V1ZAQ3</accession>
<protein>
    <submittedName>
        <fullName evidence="1">Uncharacterized protein</fullName>
    </submittedName>
</protein>
<evidence type="ECO:0000313" key="2">
    <source>
        <dbReference type="Proteomes" id="UP000294155"/>
    </source>
</evidence>
<dbReference type="EMBL" id="SEWE01000020">
    <property type="protein sequence ID" value="RYU79278.1"/>
    <property type="molecule type" value="Genomic_DNA"/>
</dbReference>
<evidence type="ECO:0000313" key="1">
    <source>
        <dbReference type="EMBL" id="RYU79278.1"/>
    </source>
</evidence>
<dbReference type="Proteomes" id="UP000294155">
    <property type="component" value="Unassembled WGS sequence"/>
</dbReference>
<gene>
    <name evidence="1" type="ORF">EWM57_11055</name>
</gene>